<evidence type="ECO:0008006" key="4">
    <source>
        <dbReference type="Google" id="ProtNLM"/>
    </source>
</evidence>
<dbReference type="Proteomes" id="UP000034235">
    <property type="component" value="Unassembled WGS sequence"/>
</dbReference>
<comment type="caution">
    <text evidence="2">The sequence shown here is derived from an EMBL/GenBank/DDBJ whole genome shotgun (WGS) entry which is preliminary data.</text>
</comment>
<proteinExistence type="predicted"/>
<evidence type="ECO:0000313" key="3">
    <source>
        <dbReference type="Proteomes" id="UP000034235"/>
    </source>
</evidence>
<reference evidence="2 3" key="1">
    <citation type="journal article" date="2015" name="Nature">
        <title>rRNA introns, odd ribosomes, and small enigmatic genomes across a large radiation of phyla.</title>
        <authorList>
            <person name="Brown C.T."/>
            <person name="Hug L.A."/>
            <person name="Thomas B.C."/>
            <person name="Sharon I."/>
            <person name="Castelle C.J."/>
            <person name="Singh A."/>
            <person name="Wilkins M.J."/>
            <person name="Williams K.H."/>
            <person name="Banfield J.F."/>
        </authorList>
    </citation>
    <scope>NUCLEOTIDE SEQUENCE [LARGE SCALE GENOMIC DNA]</scope>
</reference>
<evidence type="ECO:0000256" key="1">
    <source>
        <dbReference type="SAM" id="MobiDB-lite"/>
    </source>
</evidence>
<accession>A0A0G0M0G0</accession>
<feature type="region of interest" description="Disordered" evidence="1">
    <location>
        <begin position="35"/>
        <end position="58"/>
    </location>
</feature>
<name>A0A0G0M0G0_9BACT</name>
<dbReference type="AlphaFoldDB" id="A0A0G0M0G0"/>
<protein>
    <recommendedName>
        <fullName evidence="4">DUF4352 domain-containing protein</fullName>
    </recommendedName>
</protein>
<feature type="compositionally biased region" description="Polar residues" evidence="1">
    <location>
        <begin position="35"/>
        <end position="48"/>
    </location>
</feature>
<gene>
    <name evidence="2" type="ORF">US86_C0001G0046</name>
</gene>
<organism evidence="2 3">
    <name type="scientific">Candidatus Daviesbacteria bacterium GW2011_GWA2_38_24</name>
    <dbReference type="NCBI Taxonomy" id="1618422"/>
    <lineage>
        <taxon>Bacteria</taxon>
        <taxon>Candidatus Daviesiibacteriota</taxon>
    </lineage>
</organism>
<sequence length="157" mass="17009">MKKVTVLVIAILLIILGVTLKDSFSVNISLKDTNTPVAIQGNPSQSKSGLEIKESNEGPVSVAVTPKGLEEGLATWDFDITLNTHSEELSEDLVAVSELVDNQGKSYKPTSWEGAPPGGHHRQGILKFNPISPKPKSLELNIKNVGGIPERNFKWDL</sequence>
<evidence type="ECO:0000313" key="2">
    <source>
        <dbReference type="EMBL" id="KKQ67119.1"/>
    </source>
</evidence>
<dbReference type="EMBL" id="LBUP01000001">
    <property type="protein sequence ID" value="KKQ67119.1"/>
    <property type="molecule type" value="Genomic_DNA"/>
</dbReference>